<dbReference type="Proteomes" id="UP000607397">
    <property type="component" value="Unassembled WGS sequence"/>
</dbReference>
<gene>
    <name evidence="2" type="ORF">GS597_15235</name>
</gene>
<reference evidence="2" key="1">
    <citation type="submission" date="2019-12" db="EMBL/GenBank/DDBJ databases">
        <title>High-Quality draft genome sequences of three cyanobacteria isolated from the limestone walls of the Old Cathedral of Coimbra.</title>
        <authorList>
            <person name="Tiago I."/>
            <person name="Soares F."/>
            <person name="Portugal A."/>
        </authorList>
    </citation>
    <scope>NUCLEOTIDE SEQUENCE [LARGE SCALE GENOMIC DNA]</scope>
    <source>
        <strain evidence="2">C</strain>
    </source>
</reference>
<proteinExistence type="predicted"/>
<protein>
    <submittedName>
        <fullName evidence="2">Nif11 family protein</fullName>
    </submittedName>
</protein>
<organism evidence="2 3">
    <name type="scientific">Petrachloros mirabilis ULC683</name>
    <dbReference type="NCBI Taxonomy" id="2781853"/>
    <lineage>
        <taxon>Bacteria</taxon>
        <taxon>Bacillati</taxon>
        <taxon>Cyanobacteriota</taxon>
        <taxon>Cyanophyceae</taxon>
        <taxon>Synechococcales</taxon>
        <taxon>Petrachlorosaceae</taxon>
        <taxon>Petrachloros</taxon>
        <taxon>Petrachloros mirabilis</taxon>
    </lineage>
</organism>
<comment type="caution">
    <text evidence="2">The sequence shown here is derived from an EMBL/GenBank/DDBJ whole genome shotgun (WGS) entry which is preliminary data.</text>
</comment>
<accession>A0A8K2A1P0</accession>
<dbReference type="AlphaFoldDB" id="A0A8K2A1P0"/>
<dbReference type="RefSeq" id="WP_161826317.1">
    <property type="nucleotide sequence ID" value="NZ_WVIC01000034.1"/>
</dbReference>
<keyword evidence="3" id="KW-1185">Reference proteome</keyword>
<dbReference type="EMBL" id="WVIC01000034">
    <property type="protein sequence ID" value="NCJ07837.1"/>
    <property type="molecule type" value="Genomic_DNA"/>
</dbReference>
<evidence type="ECO:0000313" key="3">
    <source>
        <dbReference type="Proteomes" id="UP000607397"/>
    </source>
</evidence>
<dbReference type="Pfam" id="PF07862">
    <property type="entry name" value="Nif11"/>
    <property type="match status" value="1"/>
</dbReference>
<evidence type="ECO:0000259" key="1">
    <source>
        <dbReference type="Pfam" id="PF07862"/>
    </source>
</evidence>
<sequence>MSKENVFHFFTKAAQDHQLKDKVQATASPDELADLAQSEGYTFAPEHVDDAINEMKKQPGFFGKIAEGFLLIFGPNHPEYPAVGVQPYSGDPNRD</sequence>
<dbReference type="InterPro" id="IPR012903">
    <property type="entry name" value="Nif11"/>
</dbReference>
<name>A0A8K2A1P0_9CYAN</name>
<feature type="domain" description="Nif11" evidence="1">
    <location>
        <begin position="1"/>
        <end position="44"/>
    </location>
</feature>
<evidence type="ECO:0000313" key="2">
    <source>
        <dbReference type="EMBL" id="NCJ07837.1"/>
    </source>
</evidence>